<feature type="binding site" evidence="6">
    <location>
        <position position="292"/>
    </location>
    <ligand>
        <name>(S)-malate</name>
        <dbReference type="ChEBI" id="CHEBI:15589"/>
    </ligand>
</feature>
<dbReference type="InterPro" id="IPR046346">
    <property type="entry name" value="Aminoacid_DH-like_N_sf"/>
</dbReference>
<comment type="similarity">
    <text evidence="2">Belongs to the malic enzymes family.</text>
</comment>
<dbReference type="PANTHER" id="PTHR43237">
    <property type="entry name" value="NADP-DEPENDENT MALIC ENZYME"/>
    <property type="match status" value="1"/>
</dbReference>
<dbReference type="Pfam" id="PF03949">
    <property type="entry name" value="Malic_M"/>
    <property type="match status" value="1"/>
</dbReference>
<dbReference type="EMBL" id="VUMH01000013">
    <property type="protein sequence ID" value="MSS28711.1"/>
    <property type="molecule type" value="Genomic_DNA"/>
</dbReference>
<evidence type="ECO:0000313" key="10">
    <source>
        <dbReference type="EMBL" id="MSS28711.1"/>
    </source>
</evidence>
<accession>A0A6L5XPA2</accession>
<organism evidence="10 11">
    <name type="scientific">Desulfovibrio porci</name>
    <dbReference type="NCBI Taxonomy" id="2605782"/>
    <lineage>
        <taxon>Bacteria</taxon>
        <taxon>Pseudomonadati</taxon>
        <taxon>Thermodesulfobacteriota</taxon>
        <taxon>Desulfovibrionia</taxon>
        <taxon>Desulfovibrionales</taxon>
        <taxon>Desulfovibrionaceae</taxon>
        <taxon>Desulfovibrio</taxon>
    </lineage>
</organism>
<dbReference type="SMART" id="SM01274">
    <property type="entry name" value="malic"/>
    <property type="match status" value="1"/>
</dbReference>
<evidence type="ECO:0000259" key="9">
    <source>
        <dbReference type="SMART" id="SM01274"/>
    </source>
</evidence>
<evidence type="ECO:0000256" key="6">
    <source>
        <dbReference type="PIRSR" id="PIRSR000106-2"/>
    </source>
</evidence>
<feature type="active site" description="Proton donor" evidence="5">
    <location>
        <position position="40"/>
    </location>
</feature>
<dbReference type="Proteomes" id="UP000477488">
    <property type="component" value="Unassembled WGS sequence"/>
</dbReference>
<keyword evidence="11" id="KW-1185">Reference proteome</keyword>
<dbReference type="InterPro" id="IPR012301">
    <property type="entry name" value="Malic_N_dom"/>
</dbReference>
<comment type="cofactor">
    <cofactor evidence="1">
        <name>Mn(2+)</name>
        <dbReference type="ChEBI" id="CHEBI:29035"/>
    </cofactor>
</comment>
<dbReference type="Pfam" id="PF00390">
    <property type="entry name" value="malic"/>
    <property type="match status" value="1"/>
</dbReference>
<feature type="binding site" evidence="6">
    <location>
        <position position="323"/>
    </location>
    <ligand>
        <name>(S)-malate</name>
        <dbReference type="ChEBI" id="CHEBI:15589"/>
    </ligand>
</feature>
<dbReference type="SUPFAM" id="SSF51735">
    <property type="entry name" value="NAD(P)-binding Rossmann-fold domains"/>
    <property type="match status" value="1"/>
</dbReference>
<dbReference type="InterPro" id="IPR015884">
    <property type="entry name" value="Malic_enzyme_CS"/>
</dbReference>
<keyword evidence="4" id="KW-0560">Oxidoreductase</keyword>
<evidence type="ECO:0000256" key="2">
    <source>
        <dbReference type="ARBA" id="ARBA00008785"/>
    </source>
</evidence>
<feature type="binding site" evidence="7">
    <location>
        <position position="137"/>
    </location>
    <ligand>
        <name>a divalent metal cation</name>
        <dbReference type="ChEBI" id="CHEBI:60240"/>
    </ligand>
</feature>
<proteinExistence type="inferred from homology"/>
<feature type="active site" description="Proton acceptor" evidence="5">
    <location>
        <position position="95"/>
    </location>
</feature>
<dbReference type="GO" id="GO:0004470">
    <property type="term" value="F:malic enzyme activity"/>
    <property type="evidence" value="ECO:0007669"/>
    <property type="project" value="InterPro"/>
</dbReference>
<feature type="binding site" evidence="7">
    <location>
        <position position="165"/>
    </location>
    <ligand>
        <name>a divalent metal cation</name>
        <dbReference type="ChEBI" id="CHEBI:60240"/>
    </ligand>
</feature>
<dbReference type="GO" id="GO:0016616">
    <property type="term" value="F:oxidoreductase activity, acting on the CH-OH group of donors, NAD or NADP as acceptor"/>
    <property type="evidence" value="ECO:0007669"/>
    <property type="project" value="InterPro"/>
</dbReference>
<dbReference type="FunFam" id="3.40.50.10380:FF:000003">
    <property type="entry name" value="NADP-dependent malic enzyme"/>
    <property type="match status" value="1"/>
</dbReference>
<dbReference type="FunFam" id="3.40.50.720:FF:000095">
    <property type="entry name" value="NADP-dependent malic enzyme"/>
    <property type="match status" value="1"/>
</dbReference>
<evidence type="ECO:0000313" key="11">
    <source>
        <dbReference type="Proteomes" id="UP000477488"/>
    </source>
</evidence>
<reference evidence="10 11" key="1">
    <citation type="submission" date="2019-09" db="EMBL/GenBank/DDBJ databases">
        <title>In-depth cultivation of the pig gut microbiome towards novel bacterial diversity and tailored functional studies.</title>
        <authorList>
            <person name="Wylensek D."/>
            <person name="Hitch T.C.A."/>
            <person name="Clavel T."/>
        </authorList>
    </citation>
    <scope>NUCLEOTIDE SEQUENCE [LARGE SCALE GENOMIC DNA]</scope>
    <source>
        <strain evidence="10 11">PG-178-WT-4</strain>
    </source>
</reference>
<comment type="cofactor">
    <cofactor evidence="7">
        <name>Mg(2+)</name>
        <dbReference type="ChEBI" id="CHEBI:18420"/>
    </cofactor>
    <cofactor evidence="7">
        <name>Mn(2+)</name>
        <dbReference type="ChEBI" id="CHEBI:29035"/>
    </cofactor>
    <text evidence="7">Divalent metal cations. Prefers magnesium or manganese.</text>
</comment>
<evidence type="ECO:0000256" key="4">
    <source>
        <dbReference type="ARBA" id="ARBA00023002"/>
    </source>
</evidence>
<keyword evidence="3 7" id="KW-0479">Metal-binding</keyword>
<dbReference type="InterPro" id="IPR051674">
    <property type="entry name" value="Malate_Decarboxylase"/>
</dbReference>
<evidence type="ECO:0000256" key="3">
    <source>
        <dbReference type="ARBA" id="ARBA00022723"/>
    </source>
</evidence>
<sequence length="419" mass="44639">MSRIKNLREEALAMHKDNLGKIEVRVKVPVRDTDDLTLAYSPGVAEPCMEINKNPDMLDVYTNHSNFVCVVSNGTAVLGLGDIGPAAAMPVMEGKSLLFKTFGDVDAFPICVNTKDTQKIIEMIELMAPTFGGVNLEDIKAPECFIIEDGLKERGIFKGAIFHDDQHGTAVVTLAGLINALKVVGKKLEDVKVVTSGAGAAGIAIIKLLMAVGLKNVIMCDSKGAIWEGRPEGMNPYKDEIAKRTNPGKVKGGLAEAIKGADVFIGVSAPDTLNEDMIRSMAKDPIVFAQANPIPEIWPLQRAYDAGAKVVSTGRSDCPNQINNVLAFPGIFRGAIDVRATDINDAMKIAAAYALADLVKAEELGPQMIIPSTLNPDVAPMVAAATAKAAMDSGIARVKIDPAVVAENLRKRLAKQVRA</sequence>
<feature type="binding site" evidence="7">
    <location>
        <position position="138"/>
    </location>
    <ligand>
        <name>a divalent metal cation</name>
        <dbReference type="ChEBI" id="CHEBI:60240"/>
    </ligand>
</feature>
<gene>
    <name evidence="10" type="ORF">FYJ44_11865</name>
</gene>
<dbReference type="InterPro" id="IPR045213">
    <property type="entry name" value="Malic_NAD-bd_bact_type"/>
</dbReference>
<dbReference type="PANTHER" id="PTHR43237:SF4">
    <property type="entry name" value="NADP-DEPENDENT MALIC ENZYME"/>
    <property type="match status" value="1"/>
</dbReference>
<dbReference type="InterPro" id="IPR001891">
    <property type="entry name" value="Malic_OxRdtase"/>
</dbReference>
<dbReference type="PIRSF" id="PIRSF000106">
    <property type="entry name" value="ME"/>
    <property type="match status" value="1"/>
</dbReference>
<dbReference type="SUPFAM" id="SSF53223">
    <property type="entry name" value="Aminoacid dehydrogenase-like, N-terminal domain"/>
    <property type="match status" value="1"/>
</dbReference>
<evidence type="ECO:0000256" key="7">
    <source>
        <dbReference type="PIRSR" id="PIRSR000106-3"/>
    </source>
</evidence>
<dbReference type="Gene3D" id="3.40.50.720">
    <property type="entry name" value="NAD(P)-binding Rossmann-like Domain"/>
    <property type="match status" value="1"/>
</dbReference>
<dbReference type="InterPro" id="IPR036291">
    <property type="entry name" value="NAD(P)-bd_dom_sf"/>
</dbReference>
<dbReference type="GO" id="GO:0046872">
    <property type="term" value="F:metal ion binding"/>
    <property type="evidence" value="ECO:0007669"/>
    <property type="project" value="UniProtKB-KW"/>
</dbReference>
<evidence type="ECO:0000256" key="1">
    <source>
        <dbReference type="ARBA" id="ARBA00001936"/>
    </source>
</evidence>
<comment type="caution">
    <text evidence="10">The sequence shown here is derived from an EMBL/GenBank/DDBJ whole genome shotgun (WGS) entry which is preliminary data.</text>
</comment>
<evidence type="ECO:0000256" key="5">
    <source>
        <dbReference type="PIRSR" id="PIRSR000106-1"/>
    </source>
</evidence>
<feature type="domain" description="Malic enzyme N-terminal" evidence="9">
    <location>
        <begin position="19"/>
        <end position="152"/>
    </location>
</feature>
<name>A0A6L5XPA2_9BACT</name>
<dbReference type="CDD" id="cd05311">
    <property type="entry name" value="NAD_bind_2_malic_enz"/>
    <property type="match status" value="1"/>
</dbReference>
<protein>
    <submittedName>
        <fullName evidence="10">NAD-dependent malic enzyme</fullName>
    </submittedName>
</protein>
<dbReference type="AlphaFoldDB" id="A0A6L5XPA2"/>
<evidence type="ECO:0000259" key="8">
    <source>
        <dbReference type="SMART" id="SM00919"/>
    </source>
</evidence>
<dbReference type="SMART" id="SM00919">
    <property type="entry name" value="Malic_M"/>
    <property type="match status" value="1"/>
</dbReference>
<dbReference type="Gene3D" id="3.40.50.10380">
    <property type="entry name" value="Malic enzyme, N-terminal domain"/>
    <property type="match status" value="1"/>
</dbReference>
<dbReference type="PROSITE" id="PS00331">
    <property type="entry name" value="MALIC_ENZYMES"/>
    <property type="match status" value="1"/>
</dbReference>
<dbReference type="InterPro" id="IPR037062">
    <property type="entry name" value="Malic_N_dom_sf"/>
</dbReference>
<dbReference type="InterPro" id="IPR012302">
    <property type="entry name" value="Malic_NAD-bd"/>
</dbReference>
<dbReference type="GO" id="GO:0051287">
    <property type="term" value="F:NAD binding"/>
    <property type="evidence" value="ECO:0007669"/>
    <property type="project" value="InterPro"/>
</dbReference>
<feature type="domain" description="Malic enzyme NAD-binding" evidence="8">
    <location>
        <begin position="166"/>
        <end position="391"/>
    </location>
</feature>